<dbReference type="CDD" id="cd04301">
    <property type="entry name" value="NAT_SF"/>
    <property type="match status" value="1"/>
</dbReference>
<dbReference type="Proteomes" id="UP000275836">
    <property type="component" value="Unassembled WGS sequence"/>
</dbReference>
<dbReference type="SUPFAM" id="SSF55729">
    <property type="entry name" value="Acyl-CoA N-acyltransferases (Nat)"/>
    <property type="match status" value="1"/>
</dbReference>
<dbReference type="AlphaFoldDB" id="A0A3P2RC24"/>
<evidence type="ECO:0000259" key="3">
    <source>
        <dbReference type="PROSITE" id="PS51186"/>
    </source>
</evidence>
<dbReference type="Pfam" id="PF13420">
    <property type="entry name" value="Acetyltransf_4"/>
    <property type="match status" value="1"/>
</dbReference>
<dbReference type="PROSITE" id="PS51186">
    <property type="entry name" value="GNAT"/>
    <property type="match status" value="1"/>
</dbReference>
<evidence type="ECO:0000256" key="2">
    <source>
        <dbReference type="ARBA" id="ARBA00023315"/>
    </source>
</evidence>
<name>A0A3P2RC24_WEIVI</name>
<dbReference type="InterPro" id="IPR000182">
    <property type="entry name" value="GNAT_dom"/>
</dbReference>
<evidence type="ECO:0000313" key="5">
    <source>
        <dbReference type="Proteomes" id="UP000275836"/>
    </source>
</evidence>
<keyword evidence="1 4" id="KW-0808">Transferase</keyword>
<protein>
    <submittedName>
        <fullName evidence="4">N-acetyltransferase</fullName>
    </submittedName>
</protein>
<accession>A0A3P2RC24</accession>
<evidence type="ECO:0000256" key="1">
    <source>
        <dbReference type="ARBA" id="ARBA00022679"/>
    </source>
</evidence>
<dbReference type="InterPro" id="IPR016181">
    <property type="entry name" value="Acyl_CoA_acyltransferase"/>
</dbReference>
<keyword evidence="2" id="KW-0012">Acyltransferase</keyword>
<evidence type="ECO:0000313" key="4">
    <source>
        <dbReference type="EMBL" id="RRG18309.1"/>
    </source>
</evidence>
<dbReference type="EMBL" id="RHGY01000002">
    <property type="protein sequence ID" value="RRG18309.1"/>
    <property type="molecule type" value="Genomic_DNA"/>
</dbReference>
<gene>
    <name evidence="4" type="ORF">D3P96_03215</name>
</gene>
<dbReference type="PANTHER" id="PTHR43072">
    <property type="entry name" value="N-ACETYLTRANSFERASE"/>
    <property type="match status" value="1"/>
</dbReference>
<proteinExistence type="predicted"/>
<dbReference type="PANTHER" id="PTHR43072:SF23">
    <property type="entry name" value="UPF0039 PROTEIN C11D3.02C"/>
    <property type="match status" value="1"/>
</dbReference>
<dbReference type="OrthoDB" id="9798006at2"/>
<feature type="domain" description="N-acetyltransferase" evidence="3">
    <location>
        <begin position="3"/>
        <end position="165"/>
    </location>
</feature>
<comment type="caution">
    <text evidence="4">The sequence shown here is derived from an EMBL/GenBank/DDBJ whole genome shotgun (WGS) entry which is preliminary data.</text>
</comment>
<sequence length="177" mass="20229">MTFNIRSAQLADLPTLLQIYAPFVTDSTATFDETVPTLVDFTQQFLDIQKTYPYLVVENEQGALLGYCYAHAYNSRLAYQWSVETTIYLAKDARGQHVGKKLYQVLEQKLMQQNIVNCFACITAENASSIAFHHKQGYKTVGRFKNSGYKFGHWLDTVWMEKQISDLPNQPQPILSS</sequence>
<organism evidence="4 5">
    <name type="scientific">Weissella viridescens</name>
    <name type="common">Lactobacillus viridescens</name>
    <dbReference type="NCBI Taxonomy" id="1629"/>
    <lineage>
        <taxon>Bacteria</taxon>
        <taxon>Bacillati</taxon>
        <taxon>Bacillota</taxon>
        <taxon>Bacilli</taxon>
        <taxon>Lactobacillales</taxon>
        <taxon>Lactobacillaceae</taxon>
        <taxon>Weissella</taxon>
    </lineage>
</organism>
<reference evidence="4 5" key="1">
    <citation type="submission" date="2018-10" db="EMBL/GenBank/DDBJ databases">
        <title>Draft genome sequence of Weissella viridescens UCO-SMC3.</title>
        <authorList>
            <person name="Garcia-Cancino A."/>
            <person name="Espinoza-Monje M."/>
            <person name="Albarracin L."/>
            <person name="Garcia-Castillo V."/>
            <person name="Campos-Martin J."/>
            <person name="Nakano Y."/>
            <person name="Guitierrez-Zamorano C."/>
            <person name="Ikeda-Ohtsubo W."/>
            <person name="Morita H."/>
            <person name="Kitazawa H."/>
            <person name="Villena J."/>
        </authorList>
    </citation>
    <scope>NUCLEOTIDE SEQUENCE [LARGE SCALE GENOMIC DNA]</scope>
    <source>
        <strain evidence="4 5">UCO-SMC3</strain>
    </source>
</reference>
<dbReference type="RefSeq" id="WP_124942952.1">
    <property type="nucleotide sequence ID" value="NZ_RHGY01000002.1"/>
</dbReference>
<dbReference type="GO" id="GO:0016747">
    <property type="term" value="F:acyltransferase activity, transferring groups other than amino-acyl groups"/>
    <property type="evidence" value="ECO:0007669"/>
    <property type="project" value="InterPro"/>
</dbReference>
<dbReference type="Gene3D" id="3.40.630.30">
    <property type="match status" value="1"/>
</dbReference>